<dbReference type="GO" id="GO:0004497">
    <property type="term" value="F:monooxygenase activity"/>
    <property type="evidence" value="ECO:0007669"/>
    <property type="project" value="UniProtKB-KW"/>
</dbReference>
<proteinExistence type="inferred from homology"/>
<dbReference type="InterPro" id="IPR036396">
    <property type="entry name" value="Cyt_P450_sf"/>
</dbReference>
<dbReference type="GO" id="GO:0005506">
    <property type="term" value="F:iron ion binding"/>
    <property type="evidence" value="ECO:0007669"/>
    <property type="project" value="InterPro"/>
</dbReference>
<keyword evidence="6 8" id="KW-0503">Monooxygenase</keyword>
<evidence type="ECO:0000256" key="6">
    <source>
        <dbReference type="ARBA" id="ARBA00023033"/>
    </source>
</evidence>
<evidence type="ECO:0000313" key="9">
    <source>
        <dbReference type="EMBL" id="GAV93033.1"/>
    </source>
</evidence>
<keyword evidence="4 8" id="KW-0560">Oxidoreductase</keyword>
<dbReference type="Pfam" id="PF00067">
    <property type="entry name" value="p450"/>
    <property type="match status" value="1"/>
</dbReference>
<dbReference type="PRINTS" id="PR00463">
    <property type="entry name" value="EP450I"/>
</dbReference>
<dbReference type="InterPro" id="IPR002401">
    <property type="entry name" value="Cyt_P450_E_grp-I"/>
</dbReference>
<dbReference type="OrthoDB" id="1055148at2759"/>
<evidence type="ECO:0000313" key="10">
    <source>
        <dbReference type="Proteomes" id="UP000187406"/>
    </source>
</evidence>
<evidence type="ECO:0000256" key="3">
    <source>
        <dbReference type="ARBA" id="ARBA00022723"/>
    </source>
</evidence>
<sequence length="183" mass="21591">MSELIRNPLVMRRLQVEVREVTKGKLKVEESDLPRLVYMKVVIKETWRLHPPVPLLVPRETLEECTVGGYRIPCKTRVFVDARLIGKDPKYWENSHEFQHERFLESSIDFRGKHFEFISFGVGRRGCPGINFALPIIEFAFANVLFRFDWKLTPIEIFDMDAEFNLTMRNKIPLCLWSTFKNS</sequence>
<evidence type="ECO:0000256" key="1">
    <source>
        <dbReference type="ARBA" id="ARBA00010617"/>
    </source>
</evidence>
<evidence type="ECO:0000256" key="4">
    <source>
        <dbReference type="ARBA" id="ARBA00023002"/>
    </source>
</evidence>
<evidence type="ECO:0000256" key="8">
    <source>
        <dbReference type="RuleBase" id="RU000461"/>
    </source>
</evidence>
<comment type="cofactor">
    <cofactor evidence="7">
        <name>heme</name>
        <dbReference type="ChEBI" id="CHEBI:30413"/>
    </cofactor>
</comment>
<dbReference type="InterPro" id="IPR001128">
    <property type="entry name" value="Cyt_P450"/>
</dbReference>
<dbReference type="InterPro" id="IPR052306">
    <property type="entry name" value="CYP450_71D"/>
</dbReference>
<feature type="binding site" description="axial binding residue" evidence="7">
    <location>
        <position position="127"/>
    </location>
    <ligand>
        <name>heme</name>
        <dbReference type="ChEBI" id="CHEBI:30413"/>
    </ligand>
    <ligandPart>
        <name>Fe</name>
        <dbReference type="ChEBI" id="CHEBI:18248"/>
    </ligandPart>
</feature>
<dbReference type="PROSITE" id="PS00086">
    <property type="entry name" value="CYTOCHROME_P450"/>
    <property type="match status" value="1"/>
</dbReference>
<accession>A0A1Q3DL25</accession>
<dbReference type="PANTHER" id="PTHR47953">
    <property type="entry name" value="OS08G0105600 PROTEIN"/>
    <property type="match status" value="1"/>
</dbReference>
<dbReference type="STRING" id="3775.A0A1Q3DL25"/>
<dbReference type="GO" id="GO:0016705">
    <property type="term" value="F:oxidoreductase activity, acting on paired donors, with incorporation or reduction of molecular oxygen"/>
    <property type="evidence" value="ECO:0007669"/>
    <property type="project" value="InterPro"/>
</dbReference>
<keyword evidence="3 7" id="KW-0479">Metal-binding</keyword>
<name>A0A1Q3DL25_CEPFO</name>
<comment type="similarity">
    <text evidence="1 8">Belongs to the cytochrome P450 family.</text>
</comment>
<organism evidence="9 10">
    <name type="scientific">Cephalotus follicularis</name>
    <name type="common">Albany pitcher plant</name>
    <dbReference type="NCBI Taxonomy" id="3775"/>
    <lineage>
        <taxon>Eukaryota</taxon>
        <taxon>Viridiplantae</taxon>
        <taxon>Streptophyta</taxon>
        <taxon>Embryophyta</taxon>
        <taxon>Tracheophyta</taxon>
        <taxon>Spermatophyta</taxon>
        <taxon>Magnoliopsida</taxon>
        <taxon>eudicotyledons</taxon>
        <taxon>Gunneridae</taxon>
        <taxon>Pentapetalae</taxon>
        <taxon>rosids</taxon>
        <taxon>fabids</taxon>
        <taxon>Oxalidales</taxon>
        <taxon>Cephalotaceae</taxon>
        <taxon>Cephalotus</taxon>
    </lineage>
</organism>
<dbReference type="Gene3D" id="1.10.630.10">
    <property type="entry name" value="Cytochrome P450"/>
    <property type="match status" value="1"/>
</dbReference>
<dbReference type="InParanoid" id="A0A1Q3DL25"/>
<dbReference type="PRINTS" id="PR00385">
    <property type="entry name" value="P450"/>
</dbReference>
<evidence type="ECO:0000256" key="2">
    <source>
        <dbReference type="ARBA" id="ARBA00022617"/>
    </source>
</evidence>
<dbReference type="EMBL" id="BDDD01013583">
    <property type="protein sequence ID" value="GAV93033.1"/>
    <property type="molecule type" value="Genomic_DNA"/>
</dbReference>
<keyword evidence="10" id="KW-1185">Reference proteome</keyword>
<reference evidence="10" key="1">
    <citation type="submission" date="2016-04" db="EMBL/GenBank/DDBJ databases">
        <title>Cephalotus genome sequencing.</title>
        <authorList>
            <person name="Fukushima K."/>
            <person name="Hasebe M."/>
            <person name="Fang X."/>
        </authorList>
    </citation>
    <scope>NUCLEOTIDE SEQUENCE [LARGE SCALE GENOMIC DNA]</scope>
    <source>
        <strain evidence="10">cv. St1</strain>
    </source>
</reference>
<dbReference type="GO" id="GO:0020037">
    <property type="term" value="F:heme binding"/>
    <property type="evidence" value="ECO:0007669"/>
    <property type="project" value="InterPro"/>
</dbReference>
<dbReference type="AlphaFoldDB" id="A0A1Q3DL25"/>
<evidence type="ECO:0000256" key="7">
    <source>
        <dbReference type="PIRSR" id="PIRSR602401-1"/>
    </source>
</evidence>
<keyword evidence="5 7" id="KW-0408">Iron</keyword>
<dbReference type="InterPro" id="IPR017972">
    <property type="entry name" value="Cyt_P450_CS"/>
</dbReference>
<evidence type="ECO:0000256" key="5">
    <source>
        <dbReference type="ARBA" id="ARBA00023004"/>
    </source>
</evidence>
<protein>
    <submittedName>
        <fullName evidence="9">p450 domain-containing protein</fullName>
    </submittedName>
</protein>
<dbReference type="SUPFAM" id="SSF48264">
    <property type="entry name" value="Cytochrome P450"/>
    <property type="match status" value="1"/>
</dbReference>
<dbReference type="Proteomes" id="UP000187406">
    <property type="component" value="Unassembled WGS sequence"/>
</dbReference>
<gene>
    <name evidence="9" type="ORF">CFOL_v3_36411</name>
</gene>
<dbReference type="PANTHER" id="PTHR47953:SF1">
    <property type="entry name" value="CYTOCHROME P450 71A9"/>
    <property type="match status" value="1"/>
</dbReference>
<comment type="caution">
    <text evidence="9">The sequence shown here is derived from an EMBL/GenBank/DDBJ whole genome shotgun (WGS) entry which is preliminary data.</text>
</comment>
<keyword evidence="2 7" id="KW-0349">Heme</keyword>